<proteinExistence type="predicted"/>
<evidence type="ECO:0000313" key="2">
    <source>
        <dbReference type="Proteomes" id="UP000593564"/>
    </source>
</evidence>
<keyword evidence="2" id="KW-1185">Reference proteome</keyword>
<dbReference type="AlphaFoldDB" id="A0A7J7HMH2"/>
<evidence type="ECO:0000313" key="1">
    <source>
        <dbReference type="EMBL" id="KAF5953939.1"/>
    </source>
</evidence>
<comment type="caution">
    <text evidence="1">The sequence shown here is derived from an EMBL/GenBank/DDBJ whole genome shotgun (WGS) entry which is preliminary data.</text>
</comment>
<dbReference type="EMBL" id="JACBKZ010000003">
    <property type="protein sequence ID" value="KAF5953939.1"/>
    <property type="molecule type" value="Genomic_DNA"/>
</dbReference>
<reference evidence="1 2" key="2">
    <citation type="submission" date="2020-07" db="EMBL/GenBank/DDBJ databases">
        <title>Genome assembly of wild tea tree DASZ reveals pedigree and selection history of tea varieties.</title>
        <authorList>
            <person name="Zhang W."/>
        </authorList>
    </citation>
    <scope>NUCLEOTIDE SEQUENCE [LARGE SCALE GENOMIC DNA]</scope>
    <source>
        <strain evidence="2">cv. G240</strain>
        <tissue evidence="1">Leaf</tissue>
    </source>
</reference>
<reference evidence="2" key="1">
    <citation type="journal article" date="2020" name="Nat. Commun.">
        <title>Genome assembly of wild tea tree DASZ reveals pedigree and selection history of tea varieties.</title>
        <authorList>
            <person name="Zhang W."/>
            <person name="Zhang Y."/>
            <person name="Qiu H."/>
            <person name="Guo Y."/>
            <person name="Wan H."/>
            <person name="Zhang X."/>
            <person name="Scossa F."/>
            <person name="Alseekh S."/>
            <person name="Zhang Q."/>
            <person name="Wang P."/>
            <person name="Xu L."/>
            <person name="Schmidt M.H."/>
            <person name="Jia X."/>
            <person name="Li D."/>
            <person name="Zhu A."/>
            <person name="Guo F."/>
            <person name="Chen W."/>
            <person name="Ni D."/>
            <person name="Usadel B."/>
            <person name="Fernie A.R."/>
            <person name="Wen W."/>
        </authorList>
    </citation>
    <scope>NUCLEOTIDE SEQUENCE [LARGE SCALE GENOMIC DNA]</scope>
    <source>
        <strain evidence="2">cv. G240</strain>
    </source>
</reference>
<name>A0A7J7HMH2_CAMSI</name>
<dbReference type="Proteomes" id="UP000593564">
    <property type="component" value="Unassembled WGS sequence"/>
</dbReference>
<sequence>MKQSSNETLFELGVALFLNTCMSHTLSLSPNRLSLADHCLSLTDFHLNLSLHGNLNLELLYHSPKPHHCVSLP</sequence>
<organism evidence="1 2">
    <name type="scientific">Camellia sinensis</name>
    <name type="common">Tea plant</name>
    <name type="synonym">Thea sinensis</name>
    <dbReference type="NCBI Taxonomy" id="4442"/>
    <lineage>
        <taxon>Eukaryota</taxon>
        <taxon>Viridiplantae</taxon>
        <taxon>Streptophyta</taxon>
        <taxon>Embryophyta</taxon>
        <taxon>Tracheophyta</taxon>
        <taxon>Spermatophyta</taxon>
        <taxon>Magnoliopsida</taxon>
        <taxon>eudicotyledons</taxon>
        <taxon>Gunneridae</taxon>
        <taxon>Pentapetalae</taxon>
        <taxon>asterids</taxon>
        <taxon>Ericales</taxon>
        <taxon>Theaceae</taxon>
        <taxon>Camellia</taxon>
    </lineage>
</organism>
<accession>A0A7J7HMH2</accession>
<protein>
    <submittedName>
        <fullName evidence="1">Uncharacterized protein</fullName>
    </submittedName>
</protein>
<gene>
    <name evidence="1" type="ORF">HYC85_006795</name>
</gene>